<organism evidence="3 4">
    <name type="scientific">Patella caerulea</name>
    <name type="common">Rayed Mediterranean limpet</name>
    <dbReference type="NCBI Taxonomy" id="87958"/>
    <lineage>
        <taxon>Eukaryota</taxon>
        <taxon>Metazoa</taxon>
        <taxon>Spiralia</taxon>
        <taxon>Lophotrochozoa</taxon>
        <taxon>Mollusca</taxon>
        <taxon>Gastropoda</taxon>
        <taxon>Patellogastropoda</taxon>
        <taxon>Patelloidea</taxon>
        <taxon>Patellidae</taxon>
        <taxon>Patella</taxon>
    </lineage>
</organism>
<sequence>MKVNLAAPTLSSSVPDSFDQHLKLKEFGNSQATVRFIRIIDRLFDILHSRNPLTKNYTAPLRSSNEHFWMLFLLEAYEYISKLTNNNGNLMTSSRGKTPFIGLMCAIKSALELYQSYNVESPQLKYLLTYKMSQDHLELFFCVVRSCGGRNNNPTVLPFIASHKRLLMRHQIQASGGNCIGQDSTSILNVVTDYTAINKQPTDTLNMSTIRRYDLMLKDPVQDVHDYSDMPNSISLFEYKHCVVSYIASYVVGMVEKRIHCNNCLPALRLDLSSDLPNKNPLLQLKNRLPGNETYAHTAAKSSGQSTRIVAY</sequence>
<reference evidence="3 4" key="1">
    <citation type="submission" date="2024-01" db="EMBL/GenBank/DDBJ databases">
        <title>The genome of the rayed Mediterranean limpet Patella caerulea (Linnaeus, 1758).</title>
        <authorList>
            <person name="Anh-Thu Weber A."/>
            <person name="Halstead-Nussloch G."/>
        </authorList>
    </citation>
    <scope>NUCLEOTIDE SEQUENCE [LARGE SCALE GENOMIC DNA]</scope>
    <source>
        <strain evidence="3">AATW-2023a</strain>
        <tissue evidence="3">Whole specimen</tissue>
    </source>
</reference>
<evidence type="ECO:0000313" key="4">
    <source>
        <dbReference type="Proteomes" id="UP001347796"/>
    </source>
</evidence>
<protein>
    <recommendedName>
        <fullName evidence="5">Transposable element P transposase</fullName>
    </recommendedName>
</protein>
<evidence type="ECO:0000259" key="2">
    <source>
        <dbReference type="Pfam" id="PF21789"/>
    </source>
</evidence>
<feature type="domain" description="Transposable element P transposase-like RNase H C-terminal" evidence="2">
    <location>
        <begin position="130"/>
        <end position="162"/>
    </location>
</feature>
<accession>A0AAN8JDY0</accession>
<dbReference type="Pfam" id="PF21789">
    <property type="entry name" value="TNP-like_RNaseH_C"/>
    <property type="match status" value="1"/>
</dbReference>
<keyword evidence="4" id="KW-1185">Reference proteome</keyword>
<dbReference type="Proteomes" id="UP001347796">
    <property type="component" value="Unassembled WGS sequence"/>
</dbReference>
<feature type="domain" description="Transposable element P transposase-like GTP-binding insertion" evidence="1">
    <location>
        <begin position="1"/>
        <end position="60"/>
    </location>
</feature>
<dbReference type="InterPro" id="IPR048366">
    <property type="entry name" value="TNP-like_GBD"/>
</dbReference>
<gene>
    <name evidence="3" type="ORF">SNE40_013672</name>
</gene>
<evidence type="ECO:0008006" key="5">
    <source>
        <dbReference type="Google" id="ProtNLM"/>
    </source>
</evidence>
<comment type="caution">
    <text evidence="3">The sequence shown here is derived from an EMBL/GenBank/DDBJ whole genome shotgun (WGS) entry which is preliminary data.</text>
</comment>
<proteinExistence type="predicted"/>
<name>A0AAN8JDY0_PATCE</name>
<evidence type="ECO:0000259" key="1">
    <source>
        <dbReference type="Pfam" id="PF21788"/>
    </source>
</evidence>
<dbReference type="PANTHER" id="PTHR47577:SF2">
    <property type="entry name" value="THAP DOMAIN CONTAINING 9"/>
    <property type="match status" value="1"/>
</dbReference>
<evidence type="ECO:0000313" key="3">
    <source>
        <dbReference type="EMBL" id="KAK6175150.1"/>
    </source>
</evidence>
<dbReference type="EMBL" id="JAZGQO010000010">
    <property type="protein sequence ID" value="KAK6175150.1"/>
    <property type="molecule type" value="Genomic_DNA"/>
</dbReference>
<dbReference type="PANTHER" id="PTHR47577">
    <property type="entry name" value="THAP DOMAIN-CONTAINING PROTEIN 6"/>
    <property type="match status" value="1"/>
</dbReference>
<dbReference type="Pfam" id="PF21788">
    <property type="entry name" value="TNP-like_GBD"/>
    <property type="match status" value="1"/>
</dbReference>
<dbReference type="AlphaFoldDB" id="A0AAN8JDY0"/>
<dbReference type="InterPro" id="IPR048367">
    <property type="entry name" value="TNP-like_RNaseH_C"/>
</dbReference>